<accession>A0A7T2LM66</accession>
<keyword evidence="1" id="KW-1133">Transmembrane helix</keyword>
<gene>
    <name evidence="2" type="ORF">IC614_00025</name>
</gene>
<dbReference type="RefSeq" id="WP_200971734.1">
    <property type="nucleotide sequence ID" value="NZ_CP065592.1"/>
</dbReference>
<dbReference type="EMBL" id="CP065592">
    <property type="protein sequence ID" value="QPQ55058.1"/>
    <property type="molecule type" value="Genomic_DNA"/>
</dbReference>
<feature type="transmembrane region" description="Helical" evidence="1">
    <location>
        <begin position="62"/>
        <end position="81"/>
    </location>
</feature>
<keyword evidence="1" id="KW-0812">Transmembrane</keyword>
<feature type="transmembrane region" description="Helical" evidence="1">
    <location>
        <begin position="35"/>
        <end position="55"/>
    </location>
</feature>
<reference evidence="2 3" key="1">
    <citation type="submission" date="2020-11" db="EMBL/GenBank/DDBJ databases">
        <title>Genome seq and assembly of Sphingosinicella sp.</title>
        <authorList>
            <person name="Chhetri G."/>
        </authorList>
    </citation>
    <scope>NUCLEOTIDE SEQUENCE [LARGE SCALE GENOMIC DNA]</scope>
    <source>
        <strain evidence="2 3">UDD2</strain>
    </source>
</reference>
<evidence type="ECO:0000313" key="3">
    <source>
        <dbReference type="Proteomes" id="UP000594873"/>
    </source>
</evidence>
<proteinExistence type="predicted"/>
<evidence type="ECO:0000313" key="2">
    <source>
        <dbReference type="EMBL" id="QPQ55058.1"/>
    </source>
</evidence>
<keyword evidence="1" id="KW-0472">Membrane</keyword>
<evidence type="ECO:0000256" key="1">
    <source>
        <dbReference type="SAM" id="Phobius"/>
    </source>
</evidence>
<sequence>MSVHQPAARLRENANIVPVAGQRNRGERPFDIHPAVHAMLLGAYLSFAGILMTAFMGNDMKVPAAIVVIGILSLFVTPAWWSRVAPDDGLRKQSWAEFMDEGIECITGKFTAGQALAQIVVLPALMVGLAMAFAIVKATL</sequence>
<feature type="transmembrane region" description="Helical" evidence="1">
    <location>
        <begin position="116"/>
        <end position="136"/>
    </location>
</feature>
<dbReference type="Proteomes" id="UP000594873">
    <property type="component" value="Chromosome"/>
</dbReference>
<keyword evidence="3" id="KW-1185">Reference proteome</keyword>
<protein>
    <submittedName>
        <fullName evidence="2">Uncharacterized protein</fullName>
    </submittedName>
</protein>
<name>A0A7T2LM66_9SPHN</name>
<dbReference type="AlphaFoldDB" id="A0A7T2LM66"/>
<dbReference type="KEGG" id="sflv:IC614_00025"/>
<organism evidence="2 3">
    <name type="scientific">Allosphingosinicella flava</name>
    <dbReference type="NCBI Taxonomy" id="2771430"/>
    <lineage>
        <taxon>Bacteria</taxon>
        <taxon>Pseudomonadati</taxon>
        <taxon>Pseudomonadota</taxon>
        <taxon>Alphaproteobacteria</taxon>
        <taxon>Sphingomonadales</taxon>
        <taxon>Sphingomonadaceae</taxon>
        <taxon>Allosphingosinicella</taxon>
    </lineage>
</organism>